<dbReference type="GO" id="GO:0044780">
    <property type="term" value="P:bacterial-type flagellum assembly"/>
    <property type="evidence" value="ECO:0007669"/>
    <property type="project" value="InterPro"/>
</dbReference>
<dbReference type="PANTHER" id="PTHR30033:SF1">
    <property type="entry name" value="FLAGELLAR HOOK-ASSOCIATED PROTEIN 1"/>
    <property type="match status" value="1"/>
</dbReference>
<dbReference type="STRING" id="1117647.M5M_02250"/>
<dbReference type="Pfam" id="PF22638">
    <property type="entry name" value="FlgK_D1"/>
    <property type="match status" value="1"/>
</dbReference>
<dbReference type="KEGG" id="saga:M5M_02250"/>
<keyword evidence="10" id="KW-0282">Flagellum</keyword>
<dbReference type="GO" id="GO:0005576">
    <property type="term" value="C:extracellular region"/>
    <property type="evidence" value="ECO:0007669"/>
    <property type="project" value="UniProtKB-SubCell"/>
</dbReference>
<dbReference type="RefSeq" id="WP_015045842.1">
    <property type="nucleotide sequence ID" value="NC_018868.3"/>
</dbReference>
<dbReference type="HOGENOM" id="CLU_012762_0_0_6"/>
<reference evidence="10 11" key="1">
    <citation type="journal article" date="2013" name="Genome Announc.">
        <title>Complete genome sequence of Simiduia agarivorans SA1(T), a marine bacterium able to degrade a variety of polysaccharides.</title>
        <authorList>
            <person name="Lin S.Y."/>
            <person name="Shieh W.Y."/>
            <person name="Chen J.S."/>
            <person name="Tang S.L."/>
        </authorList>
    </citation>
    <scope>NUCLEOTIDE SEQUENCE [LARGE SCALE GENOMIC DNA]</scope>
    <source>
        <strain evidence="11">DSM 21679 / JCM 13881 / BCRC 17597 / SA1</strain>
    </source>
</reference>
<dbReference type="InterPro" id="IPR049119">
    <property type="entry name" value="FlgK_D2-like"/>
</dbReference>
<keyword evidence="10" id="KW-0966">Cell projection</keyword>
<dbReference type="eggNOG" id="COG1256">
    <property type="taxonomic scope" value="Bacteria"/>
</dbReference>
<dbReference type="GO" id="GO:0005198">
    <property type="term" value="F:structural molecule activity"/>
    <property type="evidence" value="ECO:0007669"/>
    <property type="project" value="InterPro"/>
</dbReference>
<comment type="subcellular location">
    <subcellularLocation>
        <location evidence="1">Bacterial flagellum</location>
    </subcellularLocation>
    <subcellularLocation>
        <location evidence="2">Secreted</location>
    </subcellularLocation>
</comment>
<name>K4KF54_SIMAS</name>
<keyword evidence="11" id="KW-1185">Reference proteome</keyword>
<keyword evidence="6" id="KW-0975">Bacterial flagellum</keyword>
<dbReference type="Proteomes" id="UP000000466">
    <property type="component" value="Chromosome"/>
</dbReference>
<dbReference type="InterPro" id="IPR002371">
    <property type="entry name" value="FlgK"/>
</dbReference>
<dbReference type="OrthoDB" id="9802553at2"/>
<feature type="domain" description="Flagellar hook-associated protein FlgK helical" evidence="9">
    <location>
        <begin position="93"/>
        <end position="326"/>
    </location>
</feature>
<dbReference type="GO" id="GO:0009424">
    <property type="term" value="C:bacterial-type flagellum hook"/>
    <property type="evidence" value="ECO:0007669"/>
    <property type="project" value="InterPro"/>
</dbReference>
<keyword evidence="10" id="KW-0969">Cilium</keyword>
<dbReference type="Pfam" id="PF06429">
    <property type="entry name" value="Flg_bbr_C"/>
    <property type="match status" value="1"/>
</dbReference>
<comment type="similarity">
    <text evidence="3">Belongs to the flagella basal body rod proteins family.</text>
</comment>
<feature type="domain" description="Flagellar basal-body/hook protein C-terminal" evidence="7">
    <location>
        <begin position="1017"/>
        <end position="1054"/>
    </location>
</feature>
<dbReference type="PRINTS" id="PR01005">
    <property type="entry name" value="FLGHOOKAP1"/>
</dbReference>
<evidence type="ECO:0000259" key="9">
    <source>
        <dbReference type="Pfam" id="PF22638"/>
    </source>
</evidence>
<evidence type="ECO:0000256" key="1">
    <source>
        <dbReference type="ARBA" id="ARBA00004365"/>
    </source>
</evidence>
<organism evidence="10 11">
    <name type="scientific">Simiduia agarivorans (strain DSM 21679 / JCM 13881 / BCRC 17597 / SA1)</name>
    <dbReference type="NCBI Taxonomy" id="1117647"/>
    <lineage>
        <taxon>Bacteria</taxon>
        <taxon>Pseudomonadati</taxon>
        <taxon>Pseudomonadota</taxon>
        <taxon>Gammaproteobacteria</taxon>
        <taxon>Cellvibrionales</taxon>
        <taxon>Cellvibrionaceae</taxon>
        <taxon>Simiduia</taxon>
    </lineage>
</organism>
<dbReference type="InterPro" id="IPR010930">
    <property type="entry name" value="Flg_bb/hook_C_dom"/>
</dbReference>
<dbReference type="NCBIfam" id="TIGR02492">
    <property type="entry name" value="flgK_ends"/>
    <property type="match status" value="1"/>
</dbReference>
<evidence type="ECO:0000313" key="11">
    <source>
        <dbReference type="Proteomes" id="UP000000466"/>
    </source>
</evidence>
<accession>K4KF54</accession>
<evidence type="ECO:0000256" key="6">
    <source>
        <dbReference type="ARBA" id="ARBA00023143"/>
    </source>
</evidence>
<evidence type="ECO:0000256" key="2">
    <source>
        <dbReference type="ARBA" id="ARBA00004613"/>
    </source>
</evidence>
<protein>
    <recommendedName>
        <fullName evidence="4">Flagellar hook-associated protein 1</fullName>
    </recommendedName>
</protein>
<evidence type="ECO:0000256" key="3">
    <source>
        <dbReference type="ARBA" id="ARBA00009677"/>
    </source>
</evidence>
<evidence type="ECO:0000259" key="7">
    <source>
        <dbReference type="Pfam" id="PF06429"/>
    </source>
</evidence>
<dbReference type="SUPFAM" id="SSF64518">
    <property type="entry name" value="Phase 1 flagellin"/>
    <property type="match status" value="2"/>
</dbReference>
<sequence>MADLLGISISGLRFSQAALKTTSHNITNADTAGYSRQRALAGTNGATFLGGSYAGNGVNLQTIERVASQFAIDQLRTDTTLFNELETFNDSIRQIDSLLSDPATGVATAMQSFFASVQNGANDPTSIPSRQLIVSEAENLATRFNTLYDRLDAINIGVSQQLNTAISQINSLTTVIADLNDKIALAVGQGQGAQPNDLLDQRDEALRQLAEFVSVSTFQQDGSQINVLVGNGQPLVVGNQSRQLRLEDGLFDASKSDIIFDGEKGAQRITDLISGGQLGGLLTFRSQVLDPTINELGRLAIVLGESFNEVHSQGVDLNSLYGKQFFADANHPDYLSTRIKGSANNALPDDRRLSLQITDVRQMTASDYELSITSNGVYTVTRLSDGVVSEQGIMGSTFPYSVEFDGLTLSFEGGSFRSGDKFLIQPSRQGARTFNNEISRTEDIAFGSPLLTDMSLSNKGSGEISAGEVLATRDANGDLLPLFANQGKFSPPLIVKFTSPTSYDILDNSDPGNPVQLDPPLRNQRYVPGLSNSLFGTDPGATQASTNGRAIGLPAGSTPLLQAALKPTGAALPNYAVTDFSGSANQFAFDVVVSNTLNGASDGTFTVLINSPGIVDNATLLADINDDLASTAAEAYIDENGELAFRLRSMGYGDITLQNYDADPDGGLDPAPAGQANNLLGFNVEGASFTTVGGSSGVSGQGVVGNRYPAEILRVIHTSPTTGQPVTQQITTSQNGSARLLASSLSNIPGVTANAHTSALLDNFNLSLAEPLQITLNGESLLPYTTNPVTGQLELDPAIPDPASDLVGFLTFVAKQVNDNTTLDQSGTYAQVTVDQATGRAGLRIISSLGDDLDVRLTAQPGEYMDVGDGTNPQVRITANGPAVQTGVVIGGRVDVTLADGYRLETLPTVSQLFGNSQAVDFQQSNYWGIQASIDGSPQTGDTFTLDFNQNATADNRNALDLVDLELEKTIDGGNTYANAYGRVVEEVGTRTAASQINRDAAEKILIQSQSLRDSIAGVNLEEEAANLIRYEQLYNANAQAISVARQLFDRLLNSF</sequence>
<feature type="domain" description="Flagellar hook-associated protein 1 D2-like" evidence="8">
    <location>
        <begin position="352"/>
        <end position="426"/>
    </location>
</feature>
<proteinExistence type="inferred from homology"/>
<gene>
    <name evidence="10" type="ordered locus">M5M_02250</name>
</gene>
<evidence type="ECO:0000259" key="8">
    <source>
        <dbReference type="Pfam" id="PF21158"/>
    </source>
</evidence>
<dbReference type="InterPro" id="IPR053927">
    <property type="entry name" value="FlgK_helical"/>
</dbReference>
<dbReference type="PANTHER" id="PTHR30033">
    <property type="entry name" value="FLAGELLAR HOOK-ASSOCIATED PROTEIN 1"/>
    <property type="match status" value="1"/>
</dbReference>
<keyword evidence="5" id="KW-0964">Secreted</keyword>
<dbReference type="EMBL" id="CP003746">
    <property type="protein sequence ID" value="AFU97669.1"/>
    <property type="molecule type" value="Genomic_DNA"/>
</dbReference>
<dbReference type="AlphaFoldDB" id="K4KF54"/>
<evidence type="ECO:0000256" key="4">
    <source>
        <dbReference type="ARBA" id="ARBA00016244"/>
    </source>
</evidence>
<evidence type="ECO:0000256" key="5">
    <source>
        <dbReference type="ARBA" id="ARBA00022525"/>
    </source>
</evidence>
<dbReference type="Pfam" id="PF21158">
    <property type="entry name" value="flgK_1st_1"/>
    <property type="match status" value="1"/>
</dbReference>
<evidence type="ECO:0000313" key="10">
    <source>
        <dbReference type="EMBL" id="AFU97669.1"/>
    </source>
</evidence>